<dbReference type="AlphaFoldDB" id="A0A246JYS4"/>
<protein>
    <submittedName>
        <fullName evidence="2">Alpha/beta hydrolase</fullName>
    </submittedName>
</protein>
<keyword evidence="3" id="KW-1185">Reference proteome</keyword>
<proteinExistence type="predicted"/>
<organism evidence="2 3">
    <name type="scientific">Sphingopyxis witflariensis</name>
    <dbReference type="NCBI Taxonomy" id="173675"/>
    <lineage>
        <taxon>Bacteria</taxon>
        <taxon>Pseudomonadati</taxon>
        <taxon>Pseudomonadota</taxon>
        <taxon>Alphaproteobacteria</taxon>
        <taxon>Sphingomonadales</taxon>
        <taxon>Sphingomonadaceae</taxon>
        <taxon>Sphingopyxis</taxon>
    </lineage>
</organism>
<name>A0A246JYS4_9SPHN</name>
<dbReference type="PANTHER" id="PTHR43433">
    <property type="entry name" value="HYDROLASE, ALPHA/BETA FOLD FAMILY PROTEIN"/>
    <property type="match status" value="1"/>
</dbReference>
<dbReference type="SUPFAM" id="SSF53474">
    <property type="entry name" value="alpha/beta-Hydrolases"/>
    <property type="match status" value="1"/>
</dbReference>
<dbReference type="InterPro" id="IPR000073">
    <property type="entry name" value="AB_hydrolase_1"/>
</dbReference>
<sequence length="346" mass="35656">MATRCRSSRGSKASGPRFRLSINRNSLMTYRFSPSQLGSAFALIAFATAMSALPQPAQAQAPATSQPASPAARNGHVDVAGAAIHYQVHGDLTSGRTPLLVLHGAFMSADAMKPLVDPFVAGRPVIAIDARGHGRSGGVDGPLSYDRMADDAAAVLAKLGVKQADVLGYSMGASTAVALAVRHPDKVGKQVILSGTSNLGGWYPEVLAGIAQITPTMFAGSPMEAEYKRLSPAPAKFAKLIDNIKALDATPFGWPDAAIRAIPGKTMVIIGDADGVTLDHAIALFKLRGGGDVAAATQGFLTAAPKARLAILPATSHIGIMTEAPAVAAMVTAFLDDKVPPMPAGF</sequence>
<dbReference type="PANTHER" id="PTHR43433:SF5">
    <property type="entry name" value="AB HYDROLASE-1 DOMAIN-CONTAINING PROTEIN"/>
    <property type="match status" value="1"/>
</dbReference>
<evidence type="ECO:0000259" key="1">
    <source>
        <dbReference type="Pfam" id="PF12697"/>
    </source>
</evidence>
<evidence type="ECO:0000313" key="3">
    <source>
        <dbReference type="Proteomes" id="UP000197097"/>
    </source>
</evidence>
<dbReference type="InterPro" id="IPR029058">
    <property type="entry name" value="AB_hydrolase_fold"/>
</dbReference>
<keyword evidence="2" id="KW-0378">Hydrolase</keyword>
<feature type="domain" description="AB hydrolase-1" evidence="1">
    <location>
        <begin position="99"/>
        <end position="326"/>
    </location>
</feature>
<dbReference type="Pfam" id="PF12697">
    <property type="entry name" value="Abhydrolase_6"/>
    <property type="match status" value="1"/>
</dbReference>
<dbReference type="GO" id="GO:0016787">
    <property type="term" value="F:hydrolase activity"/>
    <property type="evidence" value="ECO:0007669"/>
    <property type="project" value="UniProtKB-KW"/>
</dbReference>
<accession>A0A246JYS4</accession>
<reference evidence="2 3" key="1">
    <citation type="journal article" date="2002" name="Int. J. Syst. Evol. Microbiol.">
        <title>Sphingopyxis witflariensis sp. nov., isolated from activated sludge.</title>
        <authorList>
            <person name="Kampfer P."/>
            <person name="Witzenberger R."/>
            <person name="Denner E.B."/>
            <person name="Busse H.J."/>
            <person name="Neef A."/>
        </authorList>
    </citation>
    <scope>NUCLEOTIDE SEQUENCE [LARGE SCALE GENOMIC DNA]</scope>
    <source>
        <strain evidence="2 3">DSM 14551</strain>
    </source>
</reference>
<dbReference type="EMBL" id="NISJ01000003">
    <property type="protein sequence ID" value="OWQ98260.1"/>
    <property type="molecule type" value="Genomic_DNA"/>
</dbReference>
<evidence type="ECO:0000313" key="2">
    <source>
        <dbReference type="EMBL" id="OWQ98260.1"/>
    </source>
</evidence>
<comment type="caution">
    <text evidence="2">The sequence shown here is derived from an EMBL/GenBank/DDBJ whole genome shotgun (WGS) entry which is preliminary data.</text>
</comment>
<dbReference type="Proteomes" id="UP000197097">
    <property type="component" value="Unassembled WGS sequence"/>
</dbReference>
<dbReference type="InterPro" id="IPR050471">
    <property type="entry name" value="AB_hydrolase"/>
</dbReference>
<dbReference type="Gene3D" id="3.40.50.1820">
    <property type="entry name" value="alpha/beta hydrolase"/>
    <property type="match status" value="1"/>
</dbReference>
<gene>
    <name evidence="2" type="ORF">CDQ91_07015</name>
</gene>
<dbReference type="PRINTS" id="PR00111">
    <property type="entry name" value="ABHYDROLASE"/>
</dbReference>